<gene>
    <name evidence="7" type="ORF">Gasu_07800</name>
</gene>
<proteinExistence type="predicted"/>
<evidence type="ECO:0000256" key="3">
    <source>
        <dbReference type="ARBA" id="ARBA00022989"/>
    </source>
</evidence>
<dbReference type="RefSeq" id="XP_005708554.1">
    <property type="nucleotide sequence ID" value="XM_005708497.1"/>
</dbReference>
<dbReference type="EMBL" id="KB454488">
    <property type="protein sequence ID" value="EME32034.1"/>
    <property type="molecule type" value="Genomic_DNA"/>
</dbReference>
<evidence type="ECO:0000256" key="2">
    <source>
        <dbReference type="ARBA" id="ARBA00022692"/>
    </source>
</evidence>
<keyword evidence="8" id="KW-1185">Reference proteome</keyword>
<dbReference type="PANTHER" id="PTHR28234:SF1">
    <property type="entry name" value="NUCLEAR CONTROL OF ATPASE PROTEIN 2"/>
    <property type="match status" value="1"/>
</dbReference>
<protein>
    <submittedName>
        <fullName evidence="7">Uncharacterized protein</fullName>
    </submittedName>
</protein>
<accession>M2Y867</accession>
<dbReference type="STRING" id="130081.M2Y867"/>
<comment type="subcellular location">
    <subcellularLocation>
        <location evidence="1">Mitochondrion membrane</location>
        <topology evidence="1">Multi-pass membrane protein</topology>
    </subcellularLocation>
</comment>
<keyword evidence="2 6" id="KW-0812">Transmembrane</keyword>
<dbReference type="OrthoDB" id="413313at2759"/>
<dbReference type="GeneID" id="17090637"/>
<keyword evidence="5 6" id="KW-0472">Membrane</keyword>
<evidence type="ECO:0000256" key="6">
    <source>
        <dbReference type="SAM" id="Phobius"/>
    </source>
</evidence>
<dbReference type="PANTHER" id="PTHR28234">
    <property type="entry name" value="NUCLEAR CONTROL OF ATPASE PROTEIN 2"/>
    <property type="match status" value="1"/>
</dbReference>
<dbReference type="Proteomes" id="UP000030680">
    <property type="component" value="Unassembled WGS sequence"/>
</dbReference>
<reference evidence="8" key="1">
    <citation type="journal article" date="2013" name="Science">
        <title>Gene transfer from bacteria and archaea facilitated evolution of an extremophilic eukaryote.</title>
        <authorList>
            <person name="Schonknecht G."/>
            <person name="Chen W.H."/>
            <person name="Ternes C.M."/>
            <person name="Barbier G.G."/>
            <person name="Shrestha R.P."/>
            <person name="Stanke M."/>
            <person name="Brautigam A."/>
            <person name="Baker B.J."/>
            <person name="Banfield J.F."/>
            <person name="Garavito R.M."/>
            <person name="Carr K."/>
            <person name="Wilkerson C."/>
            <person name="Rensing S.A."/>
            <person name="Gagneul D."/>
            <person name="Dickenson N.E."/>
            <person name="Oesterhelt C."/>
            <person name="Lercher M.J."/>
            <person name="Weber A.P."/>
        </authorList>
    </citation>
    <scope>NUCLEOTIDE SEQUENCE [LARGE SCALE GENOMIC DNA]</scope>
    <source>
        <strain evidence="8">074W</strain>
    </source>
</reference>
<dbReference type="eggNOG" id="ENOG502QQIS">
    <property type="taxonomic scope" value="Eukaryota"/>
</dbReference>
<dbReference type="AlphaFoldDB" id="M2Y867"/>
<dbReference type="GO" id="GO:0005741">
    <property type="term" value="C:mitochondrial outer membrane"/>
    <property type="evidence" value="ECO:0007669"/>
    <property type="project" value="TreeGrafter"/>
</dbReference>
<keyword evidence="4" id="KW-0496">Mitochondrion</keyword>
<dbReference type="Gramene" id="EME32034">
    <property type="protein sequence ID" value="EME32034"/>
    <property type="gene ID" value="Gasu_07800"/>
</dbReference>
<dbReference type="KEGG" id="gsl:Gasu_07800"/>
<keyword evidence="3 6" id="KW-1133">Transmembrane helix</keyword>
<dbReference type="Pfam" id="PF08637">
    <property type="entry name" value="NCA2"/>
    <property type="match status" value="1"/>
</dbReference>
<evidence type="ECO:0000313" key="8">
    <source>
        <dbReference type="Proteomes" id="UP000030680"/>
    </source>
</evidence>
<evidence type="ECO:0000256" key="5">
    <source>
        <dbReference type="ARBA" id="ARBA00023136"/>
    </source>
</evidence>
<evidence type="ECO:0000256" key="4">
    <source>
        <dbReference type="ARBA" id="ARBA00023128"/>
    </source>
</evidence>
<dbReference type="InterPro" id="IPR013946">
    <property type="entry name" value="NCA2-like"/>
</dbReference>
<feature type="transmembrane region" description="Helical" evidence="6">
    <location>
        <begin position="399"/>
        <end position="420"/>
    </location>
</feature>
<evidence type="ECO:0000313" key="7">
    <source>
        <dbReference type="EMBL" id="EME32034.1"/>
    </source>
</evidence>
<evidence type="ECO:0000256" key="1">
    <source>
        <dbReference type="ARBA" id="ARBA00004225"/>
    </source>
</evidence>
<sequence length="537" mass="64009">MDPGLASLKEVFAHSGIWQRITWEVRKKDQITEQLTQLLQTAKDDLLSWNSQGIDVLLRIQRRVTKQFCASLFANVTQLLSLIAYYEQTKEQPLKFLIENRWIPSIERDKFWLFTQYSIAARQEAERRSQLATELLQALLESAGVVYHHLERSFVLQNDAKKQQWFYEHLHMIYQRLYAIEHCHSLSHFCEMITHFSNLESFVSQDSFQESVEKVLQVYQKISFMNSALRKLYAPLEKPSFLYRKILYPLVHYTWFMFPMIRLFHRWLGLRKTWIEIYEDGKGIWMSMISFLKQHMIDPLSSIYQELFHNRYMTMDASVVEQSRDAVLRMVESLVSYPIPKNRETIALLQIYEKNIRHPWYSLAFGDLLQVLLIQLQKLKVDVEEQMLTLNQLVRSNEINFQLLAAIPGFLILYFGYHMLLSLFNAWRYQQIHGMGTPARQVKWWLLAIQQCYARLNESSQESSTFYQTYGTAYYYCYAIEWLVREQNWISFSSLTTRKAFLRDLEQLYSAECSITLKATLIQQMLSSYQFLQVFFN</sequence>
<organism evidence="7 8">
    <name type="scientific">Galdieria sulphuraria</name>
    <name type="common">Red alga</name>
    <dbReference type="NCBI Taxonomy" id="130081"/>
    <lineage>
        <taxon>Eukaryota</taxon>
        <taxon>Rhodophyta</taxon>
        <taxon>Bangiophyceae</taxon>
        <taxon>Galdieriales</taxon>
        <taxon>Galdieriaceae</taxon>
        <taxon>Galdieria</taxon>
    </lineage>
</organism>
<name>M2Y867_GALSU</name>